<evidence type="ECO:0000256" key="3">
    <source>
        <dbReference type="ARBA" id="ARBA00022723"/>
    </source>
</evidence>
<keyword evidence="4" id="KW-0408">Iron</keyword>
<dbReference type="InterPro" id="IPR012292">
    <property type="entry name" value="Globin/Proto"/>
</dbReference>
<dbReference type="GO" id="GO:0020037">
    <property type="term" value="F:heme binding"/>
    <property type="evidence" value="ECO:0007669"/>
    <property type="project" value="InterPro"/>
</dbReference>
<accession>A0A842HS27</accession>
<comment type="caution">
    <text evidence="5">The sequence shown here is derived from an EMBL/GenBank/DDBJ whole genome shotgun (WGS) entry which is preliminary data.</text>
</comment>
<sequence length="135" mass="15716">MSTRDTLCTEDEIRQMVHLFYDRIRQDDQLGPIFNHHIHDWDTHLQRMVDFWSSMLRGTGTYEGTPMPKHIALPGLTAQLFGHWLDLFHSTLATLPNRAMAEKAETFAERIARSLWYGYQLHNAPNAPLREVARA</sequence>
<dbReference type="InterPro" id="IPR009050">
    <property type="entry name" value="Globin-like_sf"/>
</dbReference>
<dbReference type="GO" id="GO:0046872">
    <property type="term" value="F:metal ion binding"/>
    <property type="evidence" value="ECO:0007669"/>
    <property type="project" value="UniProtKB-KW"/>
</dbReference>
<dbReference type="InterPro" id="IPR001486">
    <property type="entry name" value="Hemoglobin_trunc"/>
</dbReference>
<gene>
    <name evidence="5" type="ORF">GTU67_06970</name>
</gene>
<dbReference type="AlphaFoldDB" id="A0A842HS27"/>
<keyword evidence="3" id="KW-0479">Metal-binding</keyword>
<evidence type="ECO:0000313" key="6">
    <source>
        <dbReference type="Proteomes" id="UP000545386"/>
    </source>
</evidence>
<name>A0A842HS27_9BURK</name>
<keyword evidence="6" id="KW-1185">Reference proteome</keyword>
<evidence type="ECO:0000313" key="5">
    <source>
        <dbReference type="EMBL" id="MBC2769655.1"/>
    </source>
</evidence>
<keyword evidence="2" id="KW-0349">Heme</keyword>
<evidence type="ECO:0000256" key="1">
    <source>
        <dbReference type="ARBA" id="ARBA00022448"/>
    </source>
</evidence>
<dbReference type="Gene3D" id="1.10.490.10">
    <property type="entry name" value="Globins"/>
    <property type="match status" value="1"/>
</dbReference>
<dbReference type="Proteomes" id="UP000545386">
    <property type="component" value="Unassembled WGS sequence"/>
</dbReference>
<organism evidence="5 6">
    <name type="scientific">Pusillimonas minor</name>
    <dbReference type="NCBI Taxonomy" id="2697024"/>
    <lineage>
        <taxon>Bacteria</taxon>
        <taxon>Pseudomonadati</taxon>
        <taxon>Pseudomonadota</taxon>
        <taxon>Betaproteobacteria</taxon>
        <taxon>Burkholderiales</taxon>
        <taxon>Alcaligenaceae</taxon>
        <taxon>Pusillimonas</taxon>
    </lineage>
</organism>
<reference evidence="5 6" key="1">
    <citation type="submission" date="2020-08" db="EMBL/GenBank/DDBJ databases">
        <title>Paraeoetvoesia sp. YC-7-48 draft genome sequence.</title>
        <authorList>
            <person name="Yao L."/>
        </authorList>
    </citation>
    <scope>NUCLEOTIDE SEQUENCE [LARGE SCALE GENOMIC DNA]</scope>
    <source>
        <strain evidence="6">YC-7-48</strain>
    </source>
</reference>
<proteinExistence type="predicted"/>
<protein>
    <submittedName>
        <fullName evidence="5">Group III truncated hemoglobin</fullName>
    </submittedName>
</protein>
<dbReference type="EMBL" id="JACJUU010000004">
    <property type="protein sequence ID" value="MBC2769655.1"/>
    <property type="molecule type" value="Genomic_DNA"/>
</dbReference>
<dbReference type="RefSeq" id="WP_185779382.1">
    <property type="nucleotide sequence ID" value="NZ_JACJUU010000004.1"/>
</dbReference>
<dbReference type="SUPFAM" id="SSF46458">
    <property type="entry name" value="Globin-like"/>
    <property type="match status" value="1"/>
</dbReference>
<dbReference type="Pfam" id="PF01152">
    <property type="entry name" value="Bac_globin"/>
    <property type="match status" value="1"/>
</dbReference>
<evidence type="ECO:0000256" key="4">
    <source>
        <dbReference type="ARBA" id="ARBA00023004"/>
    </source>
</evidence>
<dbReference type="GO" id="GO:0019825">
    <property type="term" value="F:oxygen binding"/>
    <property type="evidence" value="ECO:0007669"/>
    <property type="project" value="InterPro"/>
</dbReference>
<evidence type="ECO:0000256" key="2">
    <source>
        <dbReference type="ARBA" id="ARBA00022617"/>
    </source>
</evidence>
<keyword evidence="1" id="KW-0813">Transport</keyword>
<dbReference type="CDD" id="cd08916">
    <property type="entry name" value="TrHb3_P"/>
    <property type="match status" value="1"/>
</dbReference>